<evidence type="ECO:0000313" key="2">
    <source>
        <dbReference type="Proteomes" id="UP000626220"/>
    </source>
</evidence>
<dbReference type="InterPro" id="IPR029045">
    <property type="entry name" value="ClpP/crotonase-like_dom_sf"/>
</dbReference>
<dbReference type="CDD" id="cd06558">
    <property type="entry name" value="crotonase-like"/>
    <property type="match status" value="1"/>
</dbReference>
<reference evidence="1" key="2">
    <citation type="submission" date="2020-09" db="EMBL/GenBank/DDBJ databases">
        <authorList>
            <person name="Sun Q."/>
            <person name="Kim S."/>
        </authorList>
    </citation>
    <scope>NUCLEOTIDE SEQUENCE</scope>
    <source>
        <strain evidence="1">KCTC 42650</strain>
    </source>
</reference>
<protein>
    <submittedName>
        <fullName evidence="1">Enoyl-CoA hydratase</fullName>
    </submittedName>
</protein>
<dbReference type="PANTHER" id="PTHR43459">
    <property type="entry name" value="ENOYL-COA HYDRATASE"/>
    <property type="match status" value="1"/>
</dbReference>
<comment type="caution">
    <text evidence="1">The sequence shown here is derived from an EMBL/GenBank/DDBJ whole genome shotgun (WGS) entry which is preliminary data.</text>
</comment>
<dbReference type="Proteomes" id="UP000626220">
    <property type="component" value="Unassembled WGS sequence"/>
</dbReference>
<dbReference type="PANTHER" id="PTHR43459:SF1">
    <property type="entry name" value="EG:BACN32G11.4 PROTEIN"/>
    <property type="match status" value="1"/>
</dbReference>
<organism evidence="1 2">
    <name type="scientific">Seohaeicola zhoushanensis</name>
    <dbReference type="NCBI Taxonomy" id="1569283"/>
    <lineage>
        <taxon>Bacteria</taxon>
        <taxon>Pseudomonadati</taxon>
        <taxon>Pseudomonadota</taxon>
        <taxon>Alphaproteobacteria</taxon>
        <taxon>Rhodobacterales</taxon>
        <taxon>Roseobacteraceae</taxon>
        <taxon>Seohaeicola</taxon>
    </lineage>
</organism>
<dbReference type="EMBL" id="BNCJ01000007">
    <property type="protein sequence ID" value="GHF55190.1"/>
    <property type="molecule type" value="Genomic_DNA"/>
</dbReference>
<dbReference type="AlphaFoldDB" id="A0A8J3MA83"/>
<reference evidence="1" key="1">
    <citation type="journal article" date="2014" name="Int. J. Syst. Evol. Microbiol.">
        <title>Complete genome sequence of Corynebacterium casei LMG S-19264T (=DSM 44701T), isolated from a smear-ripened cheese.</title>
        <authorList>
            <consortium name="US DOE Joint Genome Institute (JGI-PGF)"/>
            <person name="Walter F."/>
            <person name="Albersmeier A."/>
            <person name="Kalinowski J."/>
            <person name="Ruckert C."/>
        </authorList>
    </citation>
    <scope>NUCLEOTIDE SEQUENCE</scope>
    <source>
        <strain evidence="1">KCTC 42650</strain>
    </source>
</reference>
<dbReference type="Gene3D" id="3.90.226.10">
    <property type="entry name" value="2-enoyl-CoA Hydratase, Chain A, domain 1"/>
    <property type="match status" value="1"/>
</dbReference>
<dbReference type="GO" id="GO:0003824">
    <property type="term" value="F:catalytic activity"/>
    <property type="evidence" value="ECO:0007669"/>
    <property type="project" value="UniProtKB-ARBA"/>
</dbReference>
<dbReference type="RefSeq" id="WP_229864120.1">
    <property type="nucleotide sequence ID" value="NZ_BNCJ01000007.1"/>
</dbReference>
<proteinExistence type="predicted"/>
<dbReference type="Pfam" id="PF00378">
    <property type="entry name" value="ECH_1"/>
    <property type="match status" value="1"/>
</dbReference>
<accession>A0A8J3MA83</accession>
<evidence type="ECO:0000313" key="1">
    <source>
        <dbReference type="EMBL" id="GHF55190.1"/>
    </source>
</evidence>
<sequence>MFQGEETIVAEGPVLLTYGEGIANIQLNRPDAGNGFNIELMRALQDVTMRVHGDRRVRAVILSGNGKLFCAGGDVKEFAAKGAGLPDYLRMATAYLQVCVSGLVNLEVPVIAKVHGCATGGAGMGLVCCSDLVICGKSARFMAGATRVGMAPDAGATALLSKIVGFRRAMELVLTNRFVEAAEAERIGLVNRVVPDAELDAEVLALARQMAAGAPRSQGATKRLMWNGIGRGFEASLPDEAREVSALSGTADALEGLAAVIAKRAPQFRGE</sequence>
<name>A0A8J3MA83_9RHOB</name>
<dbReference type="SUPFAM" id="SSF52096">
    <property type="entry name" value="ClpP/crotonase"/>
    <property type="match status" value="1"/>
</dbReference>
<keyword evidence="2" id="KW-1185">Reference proteome</keyword>
<dbReference type="InterPro" id="IPR001753">
    <property type="entry name" value="Enoyl-CoA_hydra/iso"/>
</dbReference>
<gene>
    <name evidence="1" type="ORF">GCM10017056_28500</name>
</gene>